<proteinExistence type="predicted"/>
<gene>
    <name evidence="1" type="ORF">FHETE_1406</name>
</gene>
<organism evidence="1 2">
    <name type="scientific">Fusarium heterosporum</name>
    <dbReference type="NCBI Taxonomy" id="42747"/>
    <lineage>
        <taxon>Eukaryota</taxon>
        <taxon>Fungi</taxon>
        <taxon>Dikarya</taxon>
        <taxon>Ascomycota</taxon>
        <taxon>Pezizomycotina</taxon>
        <taxon>Sordariomycetes</taxon>
        <taxon>Hypocreomycetidae</taxon>
        <taxon>Hypocreales</taxon>
        <taxon>Nectriaceae</taxon>
        <taxon>Fusarium</taxon>
        <taxon>Fusarium heterosporum species complex</taxon>
    </lineage>
</organism>
<accession>A0A8H5TX93</accession>
<dbReference type="Proteomes" id="UP000567885">
    <property type="component" value="Unassembled WGS sequence"/>
</dbReference>
<name>A0A8H5TX93_FUSHE</name>
<dbReference type="AlphaFoldDB" id="A0A8H5TX93"/>
<dbReference type="EMBL" id="JAAGWQ010000022">
    <property type="protein sequence ID" value="KAF5677886.1"/>
    <property type="molecule type" value="Genomic_DNA"/>
</dbReference>
<evidence type="ECO:0000313" key="1">
    <source>
        <dbReference type="EMBL" id="KAF5677886.1"/>
    </source>
</evidence>
<sequence>MNDYALFSQGHLTSLDLGQIYGVDIWVVVCLVTYPREWQEEIEAMEDIVGLTRAGLSQESVSVLRWHLAMIDKTFHTMYYHRLEDNNEADNQFENMLLATVKNQFISLRIALCGEYLRNKDSGLSGLDYLIDLDTSSDLDALGC</sequence>
<comment type="caution">
    <text evidence="1">The sequence shown here is derived from an EMBL/GenBank/DDBJ whole genome shotgun (WGS) entry which is preliminary data.</text>
</comment>
<keyword evidence="2" id="KW-1185">Reference proteome</keyword>
<protein>
    <submittedName>
        <fullName evidence="1">Uncharacterized protein</fullName>
    </submittedName>
</protein>
<evidence type="ECO:0000313" key="2">
    <source>
        <dbReference type="Proteomes" id="UP000567885"/>
    </source>
</evidence>
<reference evidence="1 2" key="1">
    <citation type="submission" date="2020-05" db="EMBL/GenBank/DDBJ databases">
        <title>Identification and distribution of gene clusters putatively required for synthesis of sphingolipid metabolism inhibitors in phylogenetically diverse species of the filamentous fungus Fusarium.</title>
        <authorList>
            <person name="Kim H.-S."/>
            <person name="Busman M."/>
            <person name="Brown D.W."/>
            <person name="Divon H."/>
            <person name="Uhlig S."/>
            <person name="Proctor R.H."/>
        </authorList>
    </citation>
    <scope>NUCLEOTIDE SEQUENCE [LARGE SCALE GENOMIC DNA]</scope>
    <source>
        <strain evidence="1 2">NRRL 20693</strain>
    </source>
</reference>